<evidence type="ECO:0000259" key="7">
    <source>
        <dbReference type="PROSITE" id="PS51065"/>
    </source>
</evidence>
<gene>
    <name evidence="8" type="primary">NEURL3</name>
    <name evidence="8" type="ORF">N1851_013284</name>
</gene>
<sequence>MLYHPHLGRPRASVFPGPSLRSSSISCLQLFVDREHMPQYETLCSPACIILTCTWVLEMGRHVKSALQGKGHCCGCSCLGPLAFHSAAVGGHISLSWERTLARRKECTFNNGLVFSSRPVRVGEVVSLQVKKQVGRWSGALRLGFTNVAPSSRSLPLPPMAIPDLTDTAGHWAQVVPEPFCYVGSILESWVSHGGNVYCRMMNHKRHKLVEGVDLSKPLWAMLDIYGQTGAVLLLGSQKRKALFSRKSCPLPSPYVSMQSHHYGLDGREVTDLDDLCTNDKNCVCYLRKKVCSDLEACVACLDEPATNTLLCGHRCLCHVCTVRVIQEFGTCPLCRHAI</sequence>
<evidence type="ECO:0000256" key="5">
    <source>
        <dbReference type="PROSITE-ProRule" id="PRU00175"/>
    </source>
</evidence>
<dbReference type="AlphaFoldDB" id="A0AA47MWD2"/>
<feature type="domain" description="RING-type" evidence="6">
    <location>
        <begin position="298"/>
        <end position="336"/>
    </location>
</feature>
<dbReference type="InterPro" id="IPR001841">
    <property type="entry name" value="Znf_RING"/>
</dbReference>
<accession>A0AA47MWD2</accession>
<dbReference type="GO" id="GO:0061630">
    <property type="term" value="F:ubiquitin protein ligase activity"/>
    <property type="evidence" value="ECO:0007669"/>
    <property type="project" value="TreeGrafter"/>
</dbReference>
<reference evidence="8" key="1">
    <citation type="journal article" date="2023" name="Front. Mar. Sci.">
        <title>A new Merluccius polli reference genome to investigate the effects of global change in West African waters.</title>
        <authorList>
            <person name="Mateo J.L."/>
            <person name="Blanco-Fernandez C."/>
            <person name="Garcia-Vazquez E."/>
            <person name="Machado-Schiaffino G."/>
        </authorList>
    </citation>
    <scope>NUCLEOTIDE SEQUENCE</scope>
    <source>
        <strain evidence="8">C29</strain>
        <tissue evidence="8">Fin</tissue>
    </source>
</reference>
<keyword evidence="2" id="KW-0677">Repeat</keyword>
<comment type="caution">
    <text evidence="8">The sequence shown here is derived from an EMBL/GenBank/DDBJ whole genome shotgun (WGS) entry which is preliminary data.</text>
</comment>
<dbReference type="InterPro" id="IPR006573">
    <property type="entry name" value="NHR_dom"/>
</dbReference>
<dbReference type="FunFam" id="2.60.120.920:FF:000005">
    <property type="entry name" value="Putative E3 ubiquitin-protein ligase NEURL1B"/>
    <property type="match status" value="1"/>
</dbReference>
<dbReference type="Gene3D" id="3.30.40.10">
    <property type="entry name" value="Zinc/RING finger domain, C3HC4 (zinc finger)"/>
    <property type="match status" value="1"/>
</dbReference>
<name>A0AA47MWD2_MERPO</name>
<keyword evidence="4" id="KW-0862">Zinc</keyword>
<protein>
    <submittedName>
        <fullName evidence="8">E3 ubiquitin-protein ligase NEURL3</fullName>
    </submittedName>
</protein>
<dbReference type="InterPro" id="IPR037962">
    <property type="entry name" value="Neuralized"/>
</dbReference>
<keyword evidence="9" id="KW-1185">Reference proteome</keyword>
<dbReference type="Pfam" id="PF07177">
    <property type="entry name" value="Neuralized"/>
    <property type="match status" value="1"/>
</dbReference>
<evidence type="ECO:0000313" key="9">
    <source>
        <dbReference type="Proteomes" id="UP001174136"/>
    </source>
</evidence>
<dbReference type="PANTHER" id="PTHR12429">
    <property type="entry name" value="NEURALIZED"/>
    <property type="match status" value="1"/>
</dbReference>
<dbReference type="Proteomes" id="UP001174136">
    <property type="component" value="Unassembled WGS sequence"/>
</dbReference>
<proteinExistence type="predicted"/>
<dbReference type="GO" id="GO:0005769">
    <property type="term" value="C:early endosome"/>
    <property type="evidence" value="ECO:0007669"/>
    <property type="project" value="TreeGrafter"/>
</dbReference>
<dbReference type="SMART" id="SM00588">
    <property type="entry name" value="NEUZ"/>
    <property type="match status" value="1"/>
</dbReference>
<dbReference type="EMBL" id="JAOPHQ010002318">
    <property type="protein sequence ID" value="KAK0147294.1"/>
    <property type="molecule type" value="Genomic_DNA"/>
</dbReference>
<keyword evidence="1" id="KW-0479">Metal-binding</keyword>
<keyword evidence="3 5" id="KW-0863">Zinc-finger</keyword>
<dbReference type="PROSITE" id="PS50089">
    <property type="entry name" value="ZF_RING_2"/>
    <property type="match status" value="1"/>
</dbReference>
<evidence type="ECO:0000259" key="6">
    <source>
        <dbReference type="PROSITE" id="PS50089"/>
    </source>
</evidence>
<feature type="domain" description="NHR" evidence="7">
    <location>
        <begin position="81"/>
        <end position="237"/>
    </location>
</feature>
<dbReference type="InterPro" id="IPR013083">
    <property type="entry name" value="Znf_RING/FYVE/PHD"/>
</dbReference>
<evidence type="ECO:0000256" key="4">
    <source>
        <dbReference type="ARBA" id="ARBA00022833"/>
    </source>
</evidence>
<organism evidence="8 9">
    <name type="scientific">Merluccius polli</name>
    <name type="common">Benguela hake</name>
    <name type="synonym">Merluccius cadenati</name>
    <dbReference type="NCBI Taxonomy" id="89951"/>
    <lineage>
        <taxon>Eukaryota</taxon>
        <taxon>Metazoa</taxon>
        <taxon>Chordata</taxon>
        <taxon>Craniata</taxon>
        <taxon>Vertebrata</taxon>
        <taxon>Euteleostomi</taxon>
        <taxon>Actinopterygii</taxon>
        <taxon>Neopterygii</taxon>
        <taxon>Teleostei</taxon>
        <taxon>Neoteleostei</taxon>
        <taxon>Acanthomorphata</taxon>
        <taxon>Zeiogadaria</taxon>
        <taxon>Gadariae</taxon>
        <taxon>Gadiformes</taxon>
        <taxon>Gadoidei</taxon>
        <taxon>Merlucciidae</taxon>
        <taxon>Merluccius</taxon>
    </lineage>
</organism>
<evidence type="ECO:0000313" key="8">
    <source>
        <dbReference type="EMBL" id="KAK0147294.1"/>
    </source>
</evidence>
<evidence type="ECO:0000256" key="1">
    <source>
        <dbReference type="ARBA" id="ARBA00022723"/>
    </source>
</evidence>
<dbReference type="GO" id="GO:0008270">
    <property type="term" value="F:zinc ion binding"/>
    <property type="evidence" value="ECO:0007669"/>
    <property type="project" value="UniProtKB-KW"/>
</dbReference>
<dbReference type="GO" id="GO:0070086">
    <property type="term" value="P:ubiquitin-dependent endocytosis"/>
    <property type="evidence" value="ECO:0007669"/>
    <property type="project" value="TreeGrafter"/>
</dbReference>
<evidence type="ECO:0000256" key="2">
    <source>
        <dbReference type="ARBA" id="ARBA00022737"/>
    </source>
</evidence>
<dbReference type="InterPro" id="IPR043136">
    <property type="entry name" value="B30.2/SPRY_sf"/>
</dbReference>
<dbReference type="Gene3D" id="2.60.120.920">
    <property type="match status" value="1"/>
</dbReference>
<dbReference type="PANTHER" id="PTHR12429:SF36">
    <property type="entry name" value="E3 UBIQUITIN-PROTEIN LIGASE NEURL3"/>
    <property type="match status" value="1"/>
</dbReference>
<evidence type="ECO:0000256" key="3">
    <source>
        <dbReference type="ARBA" id="ARBA00022771"/>
    </source>
</evidence>
<dbReference type="Pfam" id="PF13920">
    <property type="entry name" value="zf-C3HC4_3"/>
    <property type="match status" value="1"/>
</dbReference>
<dbReference type="PROSITE" id="PS51065">
    <property type="entry name" value="NHR"/>
    <property type="match status" value="1"/>
</dbReference>